<keyword evidence="8 26" id="KW-0812">Transmembrane</keyword>
<dbReference type="GO" id="GO:0007155">
    <property type="term" value="P:cell adhesion"/>
    <property type="evidence" value="ECO:0007669"/>
    <property type="project" value="UniProtKB-KW"/>
</dbReference>
<evidence type="ECO:0000256" key="10">
    <source>
        <dbReference type="ARBA" id="ARBA00022889"/>
    </source>
</evidence>
<feature type="compositionally biased region" description="Acidic residues" evidence="25">
    <location>
        <begin position="142"/>
        <end position="151"/>
    </location>
</feature>
<feature type="transmembrane region" description="Helical" evidence="26">
    <location>
        <begin position="292"/>
        <end position="313"/>
    </location>
</feature>
<dbReference type="Pfam" id="PF00193">
    <property type="entry name" value="Xlink"/>
    <property type="match status" value="1"/>
</dbReference>
<evidence type="ECO:0000256" key="13">
    <source>
        <dbReference type="ARBA" id="ARBA00023136"/>
    </source>
</evidence>
<comment type="caution">
    <text evidence="28">The sequence shown here is derived from an EMBL/GenBank/DDBJ whole genome shotgun (WGS) entry which is preliminary data.</text>
</comment>
<evidence type="ECO:0000256" key="8">
    <source>
        <dbReference type="ARBA" id="ARBA00022692"/>
    </source>
</evidence>
<keyword evidence="9" id="KW-0732">Signal</keyword>
<keyword evidence="7" id="KW-0597">Phosphoprotein</keyword>
<organism evidence="28 29">
    <name type="scientific">Coilia grayii</name>
    <name type="common">Gray's grenadier anchovy</name>
    <dbReference type="NCBI Taxonomy" id="363190"/>
    <lineage>
        <taxon>Eukaryota</taxon>
        <taxon>Metazoa</taxon>
        <taxon>Chordata</taxon>
        <taxon>Craniata</taxon>
        <taxon>Vertebrata</taxon>
        <taxon>Euteleostomi</taxon>
        <taxon>Actinopterygii</taxon>
        <taxon>Neopterygii</taxon>
        <taxon>Teleostei</taxon>
        <taxon>Clupei</taxon>
        <taxon>Clupeiformes</taxon>
        <taxon>Clupeoidei</taxon>
        <taxon>Engraulidae</taxon>
        <taxon>Coilinae</taxon>
        <taxon>Coilia</taxon>
    </lineage>
</organism>
<evidence type="ECO:0000256" key="21">
    <source>
        <dbReference type="ARBA" id="ARBA00031823"/>
    </source>
</evidence>
<evidence type="ECO:0000256" key="23">
    <source>
        <dbReference type="ARBA" id="ARBA00032917"/>
    </source>
</evidence>
<sequence>MYRSCSYRGVSHVEGSGRHVLTYDEAKALCEELGAELATEEQLDAAYNSNMETCRYGWTANMTIAILRHTPREKCALNMTGLLIKPYNTTGLYDTYCFEPSDTSEKNCKTAFNLHSQNDVNGSEPAATDDTGIDEGVGATDGPEDDTDGLLDVLDEGNATAATAGPAQHGEITEGVAETEVPTHGPQPTAEEGVFGERWFTSEGPSDEDQGTRPTQVTNLLLPDDTTGSGIQPTSEDTEAPAAETHKPTMETPEPQPELRPGTKTVPSGGERNMTPNMGYNEKQEEKASSDWLVIIGVVVAIAAILLVCGIVATRKRWCGKHQTLNISKGGGEGNGAAGAVASSRDEEREQEMVTLMNKEKIQENGNAEELTAITVEGSSEKA</sequence>
<accession>A0ABD1K3D3</accession>
<evidence type="ECO:0000313" key="29">
    <source>
        <dbReference type="Proteomes" id="UP001591681"/>
    </source>
</evidence>
<dbReference type="PRINTS" id="PR01265">
    <property type="entry name" value="LINKMODULE"/>
</dbReference>
<keyword evidence="11" id="KW-0654">Proteoglycan</keyword>
<keyword evidence="16" id="KW-0325">Glycoprotein</keyword>
<protein>
    <recommendedName>
        <fullName evidence="4">CD44 antigen</fullName>
    </recommendedName>
    <alternativeName>
        <fullName evidence="22">GP90 lymphocyte homing/adhesion receptor</fullName>
    </alternativeName>
    <alternativeName>
        <fullName evidence="21">HUTCH-I</fullName>
    </alternativeName>
    <alternativeName>
        <fullName evidence="23">Hermes antigen</fullName>
    </alternativeName>
    <alternativeName>
        <fullName evidence="20">Hyaluronate receptor</fullName>
    </alternativeName>
    <alternativeName>
        <fullName evidence="18">Phagocytic glycoprotein 1</fullName>
    </alternativeName>
    <alternativeName>
        <fullName evidence="19">Phagocytic glycoprotein I</fullName>
    </alternativeName>
</protein>
<keyword evidence="17" id="KW-0966">Cell projection</keyword>
<evidence type="ECO:0000313" key="28">
    <source>
        <dbReference type="EMBL" id="KAL2093632.1"/>
    </source>
</evidence>
<dbReference type="PANTHER" id="PTHR10225:SF6">
    <property type="entry name" value="CD44 ANTIGEN"/>
    <property type="match status" value="1"/>
</dbReference>
<evidence type="ECO:0000256" key="25">
    <source>
        <dbReference type="SAM" id="MobiDB-lite"/>
    </source>
</evidence>
<evidence type="ECO:0000256" key="15">
    <source>
        <dbReference type="ARBA" id="ARBA00023170"/>
    </source>
</evidence>
<evidence type="ECO:0000259" key="27">
    <source>
        <dbReference type="PROSITE" id="PS50963"/>
    </source>
</evidence>
<gene>
    <name evidence="28" type="ORF">ACEWY4_010944</name>
</gene>
<name>A0ABD1K3D3_9TELE</name>
<dbReference type="Proteomes" id="UP001591681">
    <property type="component" value="Unassembled WGS sequence"/>
</dbReference>
<keyword evidence="14 24" id="KW-1015">Disulfide bond</keyword>
<keyword evidence="13 26" id="KW-0472">Membrane</keyword>
<evidence type="ECO:0000256" key="9">
    <source>
        <dbReference type="ARBA" id="ARBA00022729"/>
    </source>
</evidence>
<feature type="domain" description="Link" evidence="27">
    <location>
        <begin position="9"/>
        <end position="99"/>
    </location>
</feature>
<evidence type="ECO:0000256" key="1">
    <source>
        <dbReference type="ARBA" id="ARBA00004105"/>
    </source>
</evidence>
<dbReference type="PANTHER" id="PTHR10225">
    <property type="entry name" value="HYALURONAN RECEPTOR"/>
    <property type="match status" value="1"/>
</dbReference>
<dbReference type="InterPro" id="IPR043210">
    <property type="entry name" value="CD44_antigen-like"/>
</dbReference>
<dbReference type="PROSITE" id="PS50963">
    <property type="entry name" value="LINK_2"/>
    <property type="match status" value="1"/>
</dbReference>
<dbReference type="SMART" id="SM00445">
    <property type="entry name" value="LINK"/>
    <property type="match status" value="1"/>
</dbReference>
<proteinExistence type="predicted"/>
<evidence type="ECO:0000256" key="2">
    <source>
        <dbReference type="ARBA" id="ARBA00004251"/>
    </source>
</evidence>
<comment type="caution">
    <text evidence="24">Lacks conserved residue(s) required for the propagation of feature annotation.</text>
</comment>
<dbReference type="EMBL" id="JBHFQA010000009">
    <property type="protein sequence ID" value="KAL2093632.1"/>
    <property type="molecule type" value="Genomic_DNA"/>
</dbReference>
<evidence type="ECO:0000256" key="17">
    <source>
        <dbReference type="ARBA" id="ARBA00023273"/>
    </source>
</evidence>
<evidence type="ECO:0000256" key="20">
    <source>
        <dbReference type="ARBA" id="ARBA00031179"/>
    </source>
</evidence>
<keyword evidence="29" id="KW-1185">Reference proteome</keyword>
<evidence type="ECO:0000256" key="26">
    <source>
        <dbReference type="SAM" id="Phobius"/>
    </source>
</evidence>
<evidence type="ECO:0000256" key="5">
    <source>
        <dbReference type="ARBA" id="ARBA00022475"/>
    </source>
</evidence>
<reference evidence="28 29" key="1">
    <citation type="submission" date="2024-09" db="EMBL/GenBank/DDBJ databases">
        <title>A chromosome-level genome assembly of Gray's grenadier anchovy, Coilia grayii.</title>
        <authorList>
            <person name="Fu Z."/>
        </authorList>
    </citation>
    <scope>NUCLEOTIDE SEQUENCE [LARGE SCALE GENOMIC DNA]</scope>
    <source>
        <strain evidence="28">G4</strain>
        <tissue evidence="28">Muscle</tissue>
    </source>
</reference>
<evidence type="ECO:0000256" key="14">
    <source>
        <dbReference type="ARBA" id="ARBA00023157"/>
    </source>
</evidence>
<dbReference type="SUPFAM" id="SSF56436">
    <property type="entry name" value="C-type lectin-like"/>
    <property type="match status" value="1"/>
</dbReference>
<dbReference type="InterPro" id="IPR016187">
    <property type="entry name" value="CTDL_fold"/>
</dbReference>
<dbReference type="InterPro" id="IPR000538">
    <property type="entry name" value="Link_dom"/>
</dbReference>
<comment type="subcellular location">
    <subcellularLocation>
        <location evidence="2">Cell membrane</location>
        <topology evidence="2">Single-pass type I membrane protein</topology>
    </subcellularLocation>
    <subcellularLocation>
        <location evidence="1">Cell projection</location>
        <location evidence="1">Microvillus</location>
    </subcellularLocation>
    <subcellularLocation>
        <location evidence="3">Secreted</location>
    </subcellularLocation>
</comment>
<feature type="compositionally biased region" description="Polar residues" evidence="25">
    <location>
        <begin position="226"/>
        <end position="235"/>
    </location>
</feature>
<dbReference type="InterPro" id="IPR001231">
    <property type="entry name" value="CD44_antigen"/>
</dbReference>
<evidence type="ECO:0000256" key="3">
    <source>
        <dbReference type="ARBA" id="ARBA00004613"/>
    </source>
</evidence>
<evidence type="ECO:0000256" key="4">
    <source>
        <dbReference type="ARBA" id="ARBA00020474"/>
    </source>
</evidence>
<feature type="region of interest" description="Disordered" evidence="25">
    <location>
        <begin position="115"/>
        <end position="151"/>
    </location>
</feature>
<dbReference type="GO" id="GO:0005886">
    <property type="term" value="C:plasma membrane"/>
    <property type="evidence" value="ECO:0007669"/>
    <property type="project" value="UniProtKB-SubCell"/>
</dbReference>
<evidence type="ECO:0000256" key="18">
    <source>
        <dbReference type="ARBA" id="ARBA00029917"/>
    </source>
</evidence>
<evidence type="ECO:0000256" key="7">
    <source>
        <dbReference type="ARBA" id="ARBA00022553"/>
    </source>
</evidence>
<evidence type="ECO:0000256" key="11">
    <source>
        <dbReference type="ARBA" id="ARBA00022974"/>
    </source>
</evidence>
<dbReference type="AlphaFoldDB" id="A0ABD1K3D3"/>
<dbReference type="Gene3D" id="3.10.100.10">
    <property type="entry name" value="Mannose-Binding Protein A, subunit A"/>
    <property type="match status" value="1"/>
</dbReference>
<feature type="disulfide bond" evidence="24">
    <location>
        <begin position="54"/>
        <end position="75"/>
    </location>
</feature>
<dbReference type="InterPro" id="IPR016186">
    <property type="entry name" value="C-type_lectin-like/link_sf"/>
</dbReference>
<dbReference type="PRINTS" id="PR00658">
    <property type="entry name" value="CD44"/>
</dbReference>
<dbReference type="GO" id="GO:0005576">
    <property type="term" value="C:extracellular region"/>
    <property type="evidence" value="ECO:0007669"/>
    <property type="project" value="UniProtKB-SubCell"/>
</dbReference>
<evidence type="ECO:0000256" key="22">
    <source>
        <dbReference type="ARBA" id="ARBA00032514"/>
    </source>
</evidence>
<feature type="region of interest" description="Disordered" evidence="25">
    <location>
        <begin position="179"/>
        <end position="279"/>
    </location>
</feature>
<keyword evidence="6" id="KW-0964">Secreted</keyword>
<keyword evidence="10" id="KW-0130">Cell adhesion</keyword>
<evidence type="ECO:0000256" key="24">
    <source>
        <dbReference type="PROSITE-ProRule" id="PRU00323"/>
    </source>
</evidence>
<keyword evidence="15" id="KW-0675">Receptor</keyword>
<evidence type="ECO:0000256" key="16">
    <source>
        <dbReference type="ARBA" id="ARBA00023180"/>
    </source>
</evidence>
<evidence type="ECO:0000256" key="19">
    <source>
        <dbReference type="ARBA" id="ARBA00029928"/>
    </source>
</evidence>
<keyword evidence="12 26" id="KW-1133">Transmembrane helix</keyword>
<evidence type="ECO:0000256" key="12">
    <source>
        <dbReference type="ARBA" id="ARBA00022989"/>
    </source>
</evidence>
<keyword evidence="5" id="KW-1003">Cell membrane</keyword>
<dbReference type="GO" id="GO:0005902">
    <property type="term" value="C:microvillus"/>
    <property type="evidence" value="ECO:0007669"/>
    <property type="project" value="UniProtKB-SubCell"/>
</dbReference>
<evidence type="ECO:0000256" key="6">
    <source>
        <dbReference type="ARBA" id="ARBA00022525"/>
    </source>
</evidence>